<dbReference type="CDD" id="cd06225">
    <property type="entry name" value="HAMP"/>
    <property type="match status" value="1"/>
</dbReference>
<organism evidence="10 11">
    <name type="scientific">Clostridium bovifaecis</name>
    <dbReference type="NCBI Taxonomy" id="2184719"/>
    <lineage>
        <taxon>Bacteria</taxon>
        <taxon>Bacillati</taxon>
        <taxon>Bacillota</taxon>
        <taxon>Clostridia</taxon>
        <taxon>Eubacteriales</taxon>
        <taxon>Clostridiaceae</taxon>
        <taxon>Clostridium</taxon>
    </lineage>
</organism>
<dbReference type="Pfam" id="PF00990">
    <property type="entry name" value="GGDEF"/>
    <property type="match status" value="1"/>
</dbReference>
<dbReference type="EMBL" id="CP046522">
    <property type="protein sequence ID" value="QGU96616.1"/>
    <property type="molecule type" value="Genomic_DNA"/>
</dbReference>
<dbReference type="InterPro" id="IPR000160">
    <property type="entry name" value="GGDEF_dom"/>
</dbReference>
<evidence type="ECO:0000256" key="6">
    <source>
        <dbReference type="SAM" id="Phobius"/>
    </source>
</evidence>
<proteinExistence type="predicted"/>
<dbReference type="Gene3D" id="3.30.450.20">
    <property type="entry name" value="PAS domain"/>
    <property type="match status" value="1"/>
</dbReference>
<sequence length="739" mass="84288">MKKKCEILKLSIRKKLIIVALLLLLIPTLFLGLTSFGYAKNELDQKGQMILKNSVNSAIDLIEQKRREVTEGKISLEDAQEQVKTYLIGEQIKNGVARKRNERIDLGENGYFVIYSEEGYAVAHPSLEGKYLWNEQSKGKGKEFFVRECISKAESGGGFTYYNWEDPKTGKVESKIAYTDFEPNWGWYISASSYISDFNSGANKIRNSLIYTLFIAIIVGIMIIVIFSNKIVEPIVVLAEYVEEIENGNYALNISEGVLKRKDEVGLLARAIDKMKSQLKENFEKIYFQNKALEEEMKERKRDQEDINYLKRYDILTGLPQKATFIEILESSINKAKYENRFIGIMTLGLDDFKFINEAMGHLSGDELLVQVARRLKEQIKDINALSRITGDEFAIILDNILNIEQIIATANSLLAIFSEPFIIQEKEIFITASIGISICPLDGINPETLIMNATSAQNHVKKNGKNNYQIYSKEMNENAYGKLEMITYLRHALEKEEFVLYYQPQVNLSTGIITGVEALIRWEHPKLGLVYPDKFISVAEKTGMILPISEWVIRKACEQNKKWHEEGNEELLVSVNLSAMQFKKKDLSKTINKILDYTGLSPKHLEVEITEGMLMENIEQAVQILSELKEIGVQVAIDDFGTGYSSLSYLREFPIDRLKIDRSFIMGIPDEDNGSIANIIIELAKSLNLKVVAEGVETENHMDFLKDRRCDEMQGYYFSRPLPAEKITQLLMDRKGLV</sequence>
<dbReference type="PROSITE" id="PS50885">
    <property type="entry name" value="HAMP"/>
    <property type="match status" value="1"/>
</dbReference>
<dbReference type="CDD" id="cd18774">
    <property type="entry name" value="PDC2_HK_sensor"/>
    <property type="match status" value="1"/>
</dbReference>
<evidence type="ECO:0000256" key="2">
    <source>
        <dbReference type="ARBA" id="ARBA00022475"/>
    </source>
</evidence>
<dbReference type="InterPro" id="IPR029787">
    <property type="entry name" value="Nucleotide_cyclase"/>
</dbReference>
<dbReference type="Gene3D" id="3.30.70.270">
    <property type="match status" value="1"/>
</dbReference>
<keyword evidence="2" id="KW-1003">Cell membrane</keyword>
<dbReference type="GO" id="GO:0007165">
    <property type="term" value="P:signal transduction"/>
    <property type="evidence" value="ECO:0007669"/>
    <property type="project" value="InterPro"/>
</dbReference>
<feature type="domain" description="GGDEF" evidence="9">
    <location>
        <begin position="341"/>
        <end position="474"/>
    </location>
</feature>
<dbReference type="PANTHER" id="PTHR44757">
    <property type="entry name" value="DIGUANYLATE CYCLASE DGCP"/>
    <property type="match status" value="1"/>
</dbReference>
<dbReference type="CDD" id="cd01949">
    <property type="entry name" value="GGDEF"/>
    <property type="match status" value="1"/>
</dbReference>
<keyword evidence="4 6" id="KW-1133">Transmembrane helix</keyword>
<evidence type="ECO:0000259" key="9">
    <source>
        <dbReference type="PROSITE" id="PS50887"/>
    </source>
</evidence>
<dbReference type="PANTHER" id="PTHR44757:SF2">
    <property type="entry name" value="BIOFILM ARCHITECTURE MAINTENANCE PROTEIN MBAA"/>
    <property type="match status" value="1"/>
</dbReference>
<dbReference type="Pfam" id="PF00563">
    <property type="entry name" value="EAL"/>
    <property type="match status" value="1"/>
</dbReference>
<feature type="domain" description="EAL" evidence="7">
    <location>
        <begin position="483"/>
        <end position="736"/>
    </location>
</feature>
<dbReference type="SMART" id="SM00304">
    <property type="entry name" value="HAMP"/>
    <property type="match status" value="1"/>
</dbReference>
<dbReference type="InterPro" id="IPR035919">
    <property type="entry name" value="EAL_sf"/>
</dbReference>
<evidence type="ECO:0000313" key="11">
    <source>
        <dbReference type="Proteomes" id="UP000422764"/>
    </source>
</evidence>
<evidence type="ECO:0000313" key="10">
    <source>
        <dbReference type="EMBL" id="QGU96616.1"/>
    </source>
</evidence>
<dbReference type="AlphaFoldDB" id="A0A6I6F055"/>
<dbReference type="SMART" id="SM00267">
    <property type="entry name" value="GGDEF"/>
    <property type="match status" value="1"/>
</dbReference>
<keyword evidence="5 6" id="KW-0472">Membrane</keyword>
<comment type="subcellular location">
    <subcellularLocation>
        <location evidence="1">Cell membrane</location>
        <topology evidence="1">Multi-pass membrane protein</topology>
    </subcellularLocation>
</comment>
<feature type="transmembrane region" description="Helical" evidence="6">
    <location>
        <begin position="209"/>
        <end position="227"/>
    </location>
</feature>
<dbReference type="InterPro" id="IPR043128">
    <property type="entry name" value="Rev_trsase/Diguanyl_cyclase"/>
</dbReference>
<dbReference type="FunFam" id="3.20.20.450:FF:000001">
    <property type="entry name" value="Cyclic di-GMP phosphodiesterase yahA"/>
    <property type="match status" value="1"/>
</dbReference>
<evidence type="ECO:0000256" key="1">
    <source>
        <dbReference type="ARBA" id="ARBA00004651"/>
    </source>
</evidence>
<name>A0A6I6F055_9CLOT</name>
<dbReference type="Proteomes" id="UP000422764">
    <property type="component" value="Chromosome"/>
</dbReference>
<reference evidence="10 11" key="1">
    <citation type="submission" date="2019-12" db="EMBL/GenBank/DDBJ databases">
        <title>Genome sequenceing of Clostridium bovifaecis.</title>
        <authorList>
            <person name="Yao Y."/>
        </authorList>
    </citation>
    <scope>NUCLEOTIDE SEQUENCE [LARGE SCALE GENOMIC DNA]</scope>
    <source>
        <strain evidence="10 11">BXX</strain>
    </source>
</reference>
<keyword evidence="11" id="KW-1185">Reference proteome</keyword>
<dbReference type="SMART" id="SM00052">
    <property type="entry name" value="EAL"/>
    <property type="match status" value="1"/>
</dbReference>
<dbReference type="InterPro" id="IPR003660">
    <property type="entry name" value="HAMP_dom"/>
</dbReference>
<dbReference type="Pfam" id="PF00672">
    <property type="entry name" value="HAMP"/>
    <property type="match status" value="1"/>
</dbReference>
<evidence type="ECO:0000259" key="7">
    <source>
        <dbReference type="PROSITE" id="PS50883"/>
    </source>
</evidence>
<dbReference type="InterPro" id="IPR052155">
    <property type="entry name" value="Biofilm_reg_signaling"/>
</dbReference>
<dbReference type="InterPro" id="IPR033480">
    <property type="entry name" value="sCache_2"/>
</dbReference>
<evidence type="ECO:0000256" key="3">
    <source>
        <dbReference type="ARBA" id="ARBA00022692"/>
    </source>
</evidence>
<feature type="domain" description="HAMP" evidence="8">
    <location>
        <begin position="229"/>
        <end position="284"/>
    </location>
</feature>
<accession>A0A6I6F055</accession>
<dbReference type="Gene3D" id="6.10.340.10">
    <property type="match status" value="1"/>
</dbReference>
<protein>
    <submittedName>
        <fullName evidence="10">EAL domain-containing protein</fullName>
    </submittedName>
</protein>
<dbReference type="SUPFAM" id="SSF141868">
    <property type="entry name" value="EAL domain-like"/>
    <property type="match status" value="1"/>
</dbReference>
<dbReference type="SUPFAM" id="SSF55073">
    <property type="entry name" value="Nucleotide cyclase"/>
    <property type="match status" value="1"/>
</dbReference>
<dbReference type="PROSITE" id="PS50887">
    <property type="entry name" value="GGDEF"/>
    <property type="match status" value="1"/>
</dbReference>
<dbReference type="SUPFAM" id="SSF158472">
    <property type="entry name" value="HAMP domain-like"/>
    <property type="match status" value="1"/>
</dbReference>
<dbReference type="InterPro" id="IPR001633">
    <property type="entry name" value="EAL_dom"/>
</dbReference>
<evidence type="ECO:0000259" key="8">
    <source>
        <dbReference type="PROSITE" id="PS50885"/>
    </source>
</evidence>
<dbReference type="NCBIfam" id="TIGR00254">
    <property type="entry name" value="GGDEF"/>
    <property type="match status" value="1"/>
</dbReference>
<dbReference type="Pfam" id="PF17200">
    <property type="entry name" value="sCache_2"/>
    <property type="match status" value="1"/>
</dbReference>
<evidence type="ECO:0000256" key="5">
    <source>
        <dbReference type="ARBA" id="ARBA00023136"/>
    </source>
</evidence>
<dbReference type="PROSITE" id="PS50883">
    <property type="entry name" value="EAL"/>
    <property type="match status" value="1"/>
</dbReference>
<dbReference type="Gene3D" id="3.20.20.450">
    <property type="entry name" value="EAL domain"/>
    <property type="match status" value="1"/>
</dbReference>
<keyword evidence="3 6" id="KW-0812">Transmembrane</keyword>
<dbReference type="CDD" id="cd01948">
    <property type="entry name" value="EAL"/>
    <property type="match status" value="1"/>
</dbReference>
<evidence type="ECO:0000256" key="4">
    <source>
        <dbReference type="ARBA" id="ARBA00022989"/>
    </source>
</evidence>
<dbReference type="GO" id="GO:0005886">
    <property type="term" value="C:plasma membrane"/>
    <property type="evidence" value="ECO:0007669"/>
    <property type="project" value="UniProtKB-SubCell"/>
</dbReference>
<dbReference type="SMART" id="SM01049">
    <property type="entry name" value="Cache_2"/>
    <property type="match status" value="1"/>
</dbReference>
<gene>
    <name evidence="10" type="ORF">GOM49_17335</name>
</gene>